<keyword evidence="2" id="KW-1185">Reference proteome</keyword>
<proteinExistence type="predicted"/>
<dbReference type="PANTHER" id="PTHR46461">
    <property type="entry name" value="KELCH DOMAIN-CONTAINING PROTEIN 3"/>
    <property type="match status" value="1"/>
</dbReference>
<name>A0AAQ4FIH6_AMBAM</name>
<dbReference type="InterPro" id="IPR011043">
    <property type="entry name" value="Gal_Oxase/kelch_b-propeller"/>
</dbReference>
<dbReference type="GO" id="GO:0005737">
    <property type="term" value="C:cytoplasm"/>
    <property type="evidence" value="ECO:0007669"/>
    <property type="project" value="TreeGrafter"/>
</dbReference>
<evidence type="ECO:0008006" key="3">
    <source>
        <dbReference type="Google" id="ProtNLM"/>
    </source>
</evidence>
<dbReference type="SUPFAM" id="SSF50965">
    <property type="entry name" value="Galactose oxidase, central domain"/>
    <property type="match status" value="1"/>
</dbReference>
<evidence type="ECO:0000313" key="2">
    <source>
        <dbReference type="Proteomes" id="UP001321473"/>
    </source>
</evidence>
<evidence type="ECO:0000313" key="1">
    <source>
        <dbReference type="EMBL" id="KAK8786392.1"/>
    </source>
</evidence>
<dbReference type="Gene3D" id="2.120.10.80">
    <property type="entry name" value="Kelch-type beta propeller"/>
    <property type="match status" value="2"/>
</dbReference>
<sequence length="362" mass="40847">MWTVQVKGVPQPVSVYEAVCINGKIYCFYTCERGMPIYVYICDPRWYRWDLAETQPLPDGGPVKLNGYTVVAYGDCAYLWGGTDDGESDHAVYRFNTNSMTWSRPEVRGDVPTTLFGHSACMVGPRMYIFGGLHRDAWHHVWFLDLNAMMWHRVETTGEASADSRFFHTASAIGTRMYVWGGKVDGVWGRRYVRSVCYLETTTSIWVRPQVEGVPPEARQDHSGFVYKGHMYIFGGGHLDHGTDFADMHRYDPDKSCWTQVVPRGAGPCARRLNGCCVIGDRVFVFNGLRQKRALRDREQVRISPFDDESVTDMHVLDFAPSLKTLCLLALIHAGLEVARLPPINGNEIHAMMANESSSSPS</sequence>
<dbReference type="InterPro" id="IPR015915">
    <property type="entry name" value="Kelch-typ_b-propeller"/>
</dbReference>
<dbReference type="PANTHER" id="PTHR46461:SF1">
    <property type="entry name" value="KELCH DOMAIN-CONTAINING PROTEIN 3"/>
    <property type="match status" value="1"/>
</dbReference>
<dbReference type="InterPro" id="IPR052637">
    <property type="entry name" value="KLHDC3-like"/>
</dbReference>
<comment type="caution">
    <text evidence="1">The sequence shown here is derived from an EMBL/GenBank/DDBJ whole genome shotgun (WGS) entry which is preliminary data.</text>
</comment>
<dbReference type="AlphaFoldDB" id="A0AAQ4FIH6"/>
<organism evidence="1 2">
    <name type="scientific">Amblyomma americanum</name>
    <name type="common">Lone star tick</name>
    <dbReference type="NCBI Taxonomy" id="6943"/>
    <lineage>
        <taxon>Eukaryota</taxon>
        <taxon>Metazoa</taxon>
        <taxon>Ecdysozoa</taxon>
        <taxon>Arthropoda</taxon>
        <taxon>Chelicerata</taxon>
        <taxon>Arachnida</taxon>
        <taxon>Acari</taxon>
        <taxon>Parasitiformes</taxon>
        <taxon>Ixodida</taxon>
        <taxon>Ixodoidea</taxon>
        <taxon>Ixodidae</taxon>
        <taxon>Amblyomminae</taxon>
        <taxon>Amblyomma</taxon>
    </lineage>
</organism>
<dbReference type="EMBL" id="JARKHS020002779">
    <property type="protein sequence ID" value="KAK8786392.1"/>
    <property type="molecule type" value="Genomic_DNA"/>
</dbReference>
<dbReference type="Pfam" id="PF24681">
    <property type="entry name" value="Kelch_KLHDC2_KLHL20_DRC7"/>
    <property type="match status" value="1"/>
</dbReference>
<accession>A0AAQ4FIH6</accession>
<gene>
    <name evidence="1" type="ORF">V5799_023833</name>
</gene>
<dbReference type="GO" id="GO:0003682">
    <property type="term" value="F:chromatin binding"/>
    <property type="evidence" value="ECO:0007669"/>
    <property type="project" value="InterPro"/>
</dbReference>
<dbReference type="Proteomes" id="UP001321473">
    <property type="component" value="Unassembled WGS sequence"/>
</dbReference>
<protein>
    <recommendedName>
        <fullName evidence="3">Kelch repeat protein</fullName>
    </recommendedName>
</protein>
<reference evidence="1 2" key="1">
    <citation type="journal article" date="2023" name="Arcadia Sci">
        <title>De novo assembly of a long-read Amblyomma americanum tick genome.</title>
        <authorList>
            <person name="Chou S."/>
            <person name="Poskanzer K.E."/>
            <person name="Rollins M."/>
            <person name="Thuy-Boun P.S."/>
        </authorList>
    </citation>
    <scope>NUCLEOTIDE SEQUENCE [LARGE SCALE GENOMIC DNA]</scope>
    <source>
        <strain evidence="1">F_SG_1</strain>
        <tissue evidence="1">Salivary glands</tissue>
    </source>
</reference>